<dbReference type="GO" id="GO:0006430">
    <property type="term" value="P:lysyl-tRNA aminoacylation"/>
    <property type="evidence" value="ECO:0007669"/>
    <property type="project" value="InterPro"/>
</dbReference>
<dbReference type="EC" id="6.1.1.6" evidence="1"/>
<dbReference type="InterPro" id="IPR044136">
    <property type="entry name" value="Lys-tRNA-ligase_II_N"/>
</dbReference>
<sequence length="458" mass="53055">ICAYARNFKKSSNIKDLVDDFQEKKEVQTAGRIMALRSHGKTLFGDLKDQSGKMQFYLKGNTVGIEQFEVFINNIDIGDIVGLNGRLFKTRTQEPTIEVLEFMLLAKSLRPLPEKWHGLKDIEIRFRQRYLDLLANDKVKDIFILRSRMITKIREFLDARGYLEVETPMLQQLAGGATGEPFKTHHQALNTDLFLRIAPELYLKRLLVGGFEKVYEINRSFRNEGISTRHNPEFTMLEVYTAYADYEDVMKLTQELITFLARQLLNKLKLDYQGRAIDLSRWVRHSFQELMEKNFDIRPHESEATWIAKLKKKGIKLEKEKLSRSQILNIIADLIEPEAANSPAFVTDLYTELCPLAKTKKENSHLSERFELFIAGLEVANAYSELNDPQEQRKRFREQLAERDEKQKIDQDFLQALEYGMPPAGGLGIGIDRLVMLFTDSASIREVILFPQLKPEKI</sequence>
<dbReference type="NCBIfam" id="TIGR00499">
    <property type="entry name" value="lysS_bact"/>
    <property type="match status" value="1"/>
</dbReference>
<dbReference type="InterPro" id="IPR006195">
    <property type="entry name" value="aa-tRNA-synth_II"/>
</dbReference>
<evidence type="ECO:0000256" key="1">
    <source>
        <dbReference type="ARBA" id="ARBA00013166"/>
    </source>
</evidence>
<dbReference type="PROSITE" id="PS50862">
    <property type="entry name" value="AA_TRNA_LIGASE_II"/>
    <property type="match status" value="1"/>
</dbReference>
<dbReference type="PANTHER" id="PTHR42918">
    <property type="entry name" value="LYSYL-TRNA SYNTHETASE"/>
    <property type="match status" value="1"/>
</dbReference>
<dbReference type="Gene3D" id="2.40.50.140">
    <property type="entry name" value="Nucleic acid-binding proteins"/>
    <property type="match status" value="1"/>
</dbReference>
<dbReference type="GO" id="GO:0046872">
    <property type="term" value="F:metal ion binding"/>
    <property type="evidence" value="ECO:0007669"/>
    <property type="project" value="UniProtKB-KW"/>
</dbReference>
<dbReference type="SUPFAM" id="SSF50249">
    <property type="entry name" value="Nucleic acid-binding proteins"/>
    <property type="match status" value="1"/>
</dbReference>
<accession>X1KBE5</accession>
<keyword evidence="3" id="KW-0479">Metal-binding</keyword>
<dbReference type="GO" id="GO:0005829">
    <property type="term" value="C:cytosol"/>
    <property type="evidence" value="ECO:0007669"/>
    <property type="project" value="TreeGrafter"/>
</dbReference>
<dbReference type="CDD" id="cd04322">
    <property type="entry name" value="LysRS_N"/>
    <property type="match status" value="1"/>
</dbReference>
<dbReference type="SUPFAM" id="SSF55681">
    <property type="entry name" value="Class II aaRS and biotin synthetases"/>
    <property type="match status" value="1"/>
</dbReference>
<dbReference type="InterPro" id="IPR004364">
    <property type="entry name" value="Aa-tRNA-synt_II"/>
</dbReference>
<dbReference type="Gene3D" id="3.30.930.10">
    <property type="entry name" value="Bira Bifunctional Protein, Domain 2"/>
    <property type="match status" value="1"/>
</dbReference>
<dbReference type="GO" id="GO:0004824">
    <property type="term" value="F:lysine-tRNA ligase activity"/>
    <property type="evidence" value="ECO:0007669"/>
    <property type="project" value="UniProtKB-EC"/>
</dbReference>
<dbReference type="InterPro" id="IPR004365">
    <property type="entry name" value="NA-bd_OB_tRNA"/>
</dbReference>
<keyword evidence="6" id="KW-0030">Aminoacyl-tRNA synthetase</keyword>
<name>X1KBE5_9ZZZZ</name>
<dbReference type="PANTHER" id="PTHR42918:SF15">
    <property type="entry name" value="LYSINE--TRNA LIGASE, CHLOROPLASTIC_MITOCHONDRIAL"/>
    <property type="match status" value="1"/>
</dbReference>
<organism evidence="9">
    <name type="scientific">marine sediment metagenome</name>
    <dbReference type="NCBI Taxonomy" id="412755"/>
    <lineage>
        <taxon>unclassified sequences</taxon>
        <taxon>metagenomes</taxon>
        <taxon>ecological metagenomes</taxon>
    </lineage>
</organism>
<reference evidence="9" key="1">
    <citation type="journal article" date="2014" name="Front. Microbiol.">
        <title>High frequency of phylogenetically diverse reductive dehalogenase-homologous genes in deep subseafloor sedimentary metagenomes.</title>
        <authorList>
            <person name="Kawai M."/>
            <person name="Futagami T."/>
            <person name="Toyoda A."/>
            <person name="Takaki Y."/>
            <person name="Nishi S."/>
            <person name="Hori S."/>
            <person name="Arai W."/>
            <person name="Tsubouchi T."/>
            <person name="Morono Y."/>
            <person name="Uchiyama I."/>
            <person name="Ito T."/>
            <person name="Fujiyama A."/>
            <person name="Inagaki F."/>
            <person name="Takami H."/>
        </authorList>
    </citation>
    <scope>NUCLEOTIDE SEQUENCE</scope>
    <source>
        <strain evidence="9">Expedition CK06-06</strain>
    </source>
</reference>
<dbReference type="CDD" id="cd00775">
    <property type="entry name" value="LysRS_core"/>
    <property type="match status" value="1"/>
</dbReference>
<evidence type="ECO:0000256" key="3">
    <source>
        <dbReference type="ARBA" id="ARBA00022723"/>
    </source>
</evidence>
<dbReference type="NCBIfam" id="NF001756">
    <property type="entry name" value="PRK00484.1"/>
    <property type="match status" value="1"/>
</dbReference>
<evidence type="ECO:0000313" key="9">
    <source>
        <dbReference type="EMBL" id="GAI04352.1"/>
    </source>
</evidence>
<feature type="domain" description="Aminoacyl-transfer RNA synthetases class-II family profile" evidence="8">
    <location>
        <begin position="143"/>
        <end position="455"/>
    </location>
</feature>
<dbReference type="InterPro" id="IPR012340">
    <property type="entry name" value="NA-bd_OB-fold"/>
</dbReference>
<dbReference type="AlphaFoldDB" id="X1KBE5"/>
<evidence type="ECO:0000256" key="2">
    <source>
        <dbReference type="ARBA" id="ARBA00022598"/>
    </source>
</evidence>
<dbReference type="HAMAP" id="MF_00252">
    <property type="entry name" value="Lys_tRNA_synth_class2"/>
    <property type="match status" value="1"/>
</dbReference>
<keyword evidence="5" id="KW-0067">ATP-binding</keyword>
<dbReference type="EMBL" id="BARV01005855">
    <property type="protein sequence ID" value="GAI04352.1"/>
    <property type="molecule type" value="Genomic_DNA"/>
</dbReference>
<keyword evidence="2" id="KW-0436">Ligase</keyword>
<evidence type="ECO:0000259" key="8">
    <source>
        <dbReference type="PROSITE" id="PS50862"/>
    </source>
</evidence>
<evidence type="ECO:0000256" key="6">
    <source>
        <dbReference type="ARBA" id="ARBA00023146"/>
    </source>
</evidence>
<dbReference type="GO" id="GO:0000049">
    <property type="term" value="F:tRNA binding"/>
    <property type="evidence" value="ECO:0007669"/>
    <property type="project" value="TreeGrafter"/>
</dbReference>
<comment type="caution">
    <text evidence="9">The sequence shown here is derived from an EMBL/GenBank/DDBJ whole genome shotgun (WGS) entry which is preliminary data.</text>
</comment>
<dbReference type="InterPro" id="IPR018149">
    <property type="entry name" value="Lys-tRNA-synth_II_C"/>
</dbReference>
<proteinExistence type="inferred from homology"/>
<evidence type="ECO:0000256" key="7">
    <source>
        <dbReference type="ARBA" id="ARBA00048573"/>
    </source>
</evidence>
<keyword evidence="4" id="KW-0547">Nucleotide-binding</keyword>
<dbReference type="GO" id="GO:0005524">
    <property type="term" value="F:ATP binding"/>
    <property type="evidence" value="ECO:0007669"/>
    <property type="project" value="UniProtKB-KW"/>
</dbReference>
<dbReference type="InterPro" id="IPR045864">
    <property type="entry name" value="aa-tRNA-synth_II/BPL/LPL"/>
</dbReference>
<feature type="non-terminal residue" evidence="9">
    <location>
        <position position="1"/>
    </location>
</feature>
<dbReference type="Pfam" id="PF01336">
    <property type="entry name" value="tRNA_anti-codon"/>
    <property type="match status" value="1"/>
</dbReference>
<dbReference type="PRINTS" id="PR00982">
    <property type="entry name" value="TRNASYNTHLYS"/>
</dbReference>
<comment type="catalytic activity">
    <reaction evidence="7">
        <text>tRNA(Lys) + L-lysine + ATP = L-lysyl-tRNA(Lys) + AMP + diphosphate</text>
        <dbReference type="Rhea" id="RHEA:20792"/>
        <dbReference type="Rhea" id="RHEA-COMP:9696"/>
        <dbReference type="Rhea" id="RHEA-COMP:9697"/>
        <dbReference type="ChEBI" id="CHEBI:30616"/>
        <dbReference type="ChEBI" id="CHEBI:32551"/>
        <dbReference type="ChEBI" id="CHEBI:33019"/>
        <dbReference type="ChEBI" id="CHEBI:78442"/>
        <dbReference type="ChEBI" id="CHEBI:78529"/>
        <dbReference type="ChEBI" id="CHEBI:456215"/>
        <dbReference type="EC" id="6.1.1.6"/>
    </reaction>
</comment>
<protein>
    <recommendedName>
        <fullName evidence="1">lysine--tRNA ligase</fullName>
        <ecNumber evidence="1">6.1.1.6</ecNumber>
    </recommendedName>
</protein>
<evidence type="ECO:0000256" key="5">
    <source>
        <dbReference type="ARBA" id="ARBA00022840"/>
    </source>
</evidence>
<gene>
    <name evidence="9" type="ORF">S06H3_11904</name>
</gene>
<evidence type="ECO:0000256" key="4">
    <source>
        <dbReference type="ARBA" id="ARBA00022741"/>
    </source>
</evidence>
<dbReference type="Pfam" id="PF00152">
    <property type="entry name" value="tRNA-synt_2"/>
    <property type="match status" value="1"/>
</dbReference>
<dbReference type="InterPro" id="IPR002313">
    <property type="entry name" value="Lys-tRNA-ligase_II"/>
</dbReference>